<protein>
    <submittedName>
        <fullName evidence="2">6-phosphogluconolactonase</fullName>
    </submittedName>
</protein>
<comment type="similarity">
    <text evidence="1">Belongs to the cycloisomerase 2 family.</text>
</comment>
<dbReference type="EMBL" id="AZFQ01000023">
    <property type="protein sequence ID" value="KRL99710.1"/>
    <property type="molecule type" value="Genomic_DNA"/>
</dbReference>
<organism evidence="2 3">
    <name type="scientific">Liquorilactobacillus satsumensis DSM 16230 = JCM 12392</name>
    <dbReference type="NCBI Taxonomy" id="1423801"/>
    <lineage>
        <taxon>Bacteria</taxon>
        <taxon>Bacillati</taxon>
        <taxon>Bacillota</taxon>
        <taxon>Bacilli</taxon>
        <taxon>Lactobacillales</taxon>
        <taxon>Lactobacillaceae</taxon>
        <taxon>Liquorilactobacillus</taxon>
    </lineage>
</organism>
<accession>A0A0R1V2G9</accession>
<dbReference type="InterPro" id="IPR015943">
    <property type="entry name" value="WD40/YVTN_repeat-like_dom_sf"/>
</dbReference>
<dbReference type="InterPro" id="IPR019405">
    <property type="entry name" value="Lactonase_7-beta_prop"/>
</dbReference>
<dbReference type="GeneID" id="98307496"/>
<evidence type="ECO:0000313" key="3">
    <source>
        <dbReference type="Proteomes" id="UP000051166"/>
    </source>
</evidence>
<reference evidence="2 3" key="1">
    <citation type="journal article" date="2015" name="Genome Announc.">
        <title>Expanding the biotechnology potential of lactobacilli through comparative genomics of 213 strains and associated genera.</title>
        <authorList>
            <person name="Sun Z."/>
            <person name="Harris H.M."/>
            <person name="McCann A."/>
            <person name="Guo C."/>
            <person name="Argimon S."/>
            <person name="Zhang W."/>
            <person name="Yang X."/>
            <person name="Jeffery I.B."/>
            <person name="Cooney J.C."/>
            <person name="Kagawa T.F."/>
            <person name="Liu W."/>
            <person name="Song Y."/>
            <person name="Salvetti E."/>
            <person name="Wrobel A."/>
            <person name="Rasinkangas P."/>
            <person name="Parkhill J."/>
            <person name="Rea M.C."/>
            <person name="O'Sullivan O."/>
            <person name="Ritari J."/>
            <person name="Douillard F.P."/>
            <person name="Paul Ross R."/>
            <person name="Yang R."/>
            <person name="Briner A.E."/>
            <person name="Felis G.E."/>
            <person name="de Vos W.M."/>
            <person name="Barrangou R."/>
            <person name="Klaenhammer T.R."/>
            <person name="Caufield P.W."/>
            <person name="Cui Y."/>
            <person name="Zhang H."/>
            <person name="O'Toole P.W."/>
        </authorList>
    </citation>
    <scope>NUCLEOTIDE SEQUENCE [LARGE SCALE GENOMIC DNA]</scope>
    <source>
        <strain evidence="2 3">DSM 16230</strain>
    </source>
</reference>
<evidence type="ECO:0000256" key="1">
    <source>
        <dbReference type="ARBA" id="ARBA00005564"/>
    </source>
</evidence>
<gene>
    <name evidence="2" type="ORF">FD50_GL000027</name>
</gene>
<name>A0A0R1V2G9_9LACO</name>
<dbReference type="SUPFAM" id="SSF51004">
    <property type="entry name" value="C-terminal (heme d1) domain of cytochrome cd1-nitrite reductase"/>
    <property type="match status" value="1"/>
</dbReference>
<dbReference type="STRING" id="1423801.FD50_GL000027"/>
<dbReference type="Pfam" id="PF10282">
    <property type="entry name" value="Lactonase"/>
    <property type="match status" value="1"/>
</dbReference>
<dbReference type="PATRIC" id="fig|1423801.4.peg.25"/>
<keyword evidence="3" id="KW-1185">Reference proteome</keyword>
<dbReference type="OrthoDB" id="9790815at2"/>
<dbReference type="GO" id="GO:0017057">
    <property type="term" value="F:6-phosphogluconolactonase activity"/>
    <property type="evidence" value="ECO:0007669"/>
    <property type="project" value="TreeGrafter"/>
</dbReference>
<dbReference type="Gene3D" id="2.130.10.10">
    <property type="entry name" value="YVTN repeat-like/Quinoprotein amine dehydrogenase"/>
    <property type="match status" value="1"/>
</dbReference>
<dbReference type="InterPro" id="IPR050282">
    <property type="entry name" value="Cycloisomerase_2"/>
</dbReference>
<proteinExistence type="inferred from homology"/>
<dbReference type="RefSeq" id="WP_054758083.1">
    <property type="nucleotide sequence ID" value="NZ_AZFQ01000023.1"/>
</dbReference>
<evidence type="ECO:0000313" key="2">
    <source>
        <dbReference type="EMBL" id="KRL99710.1"/>
    </source>
</evidence>
<dbReference type="GO" id="GO:0005829">
    <property type="term" value="C:cytosol"/>
    <property type="evidence" value="ECO:0007669"/>
    <property type="project" value="TreeGrafter"/>
</dbReference>
<dbReference type="PANTHER" id="PTHR30344:SF1">
    <property type="entry name" value="6-PHOSPHOGLUCONOLACTONASE"/>
    <property type="match status" value="1"/>
</dbReference>
<dbReference type="Proteomes" id="UP000051166">
    <property type="component" value="Unassembled WGS sequence"/>
</dbReference>
<comment type="caution">
    <text evidence="2">The sequence shown here is derived from an EMBL/GenBank/DDBJ whole genome shotgun (WGS) entry which is preliminary data.</text>
</comment>
<dbReference type="AlphaFoldDB" id="A0A0R1V2G9"/>
<dbReference type="PANTHER" id="PTHR30344">
    <property type="entry name" value="6-PHOSPHOGLUCONOLACTONASE-RELATED"/>
    <property type="match status" value="1"/>
</dbReference>
<sequence>MNQTLFFGTYTKKISAGIYRSELDPQTARLSKPTVFIKIDNPTYLQTTASGNLYTVAKKGDAGGIASFACNQDAQPQQQSQLLSAGAPPCYVGWDAGRNLVYTANYHKATLSVFSSTAGKLTLIKELKFTGSGPRPGQEQAHIHYTDLTPDQRLAICDLGSDRVYIYNVSATHELEHVFTYHAESGFAPRHLVFHPNHKYAYLVGELSSQVAMLEYHAETGELVHKQTLSTLPLDWHGENGAAAIRLTRDGKFLYVSNRGHDSLATFAIAADGRMQATAFTATEGEFPRDFALDSTDRFLVVANQKTNNATLFERSLATGALTCKQKNIPVPEGVCVSFSHFQL</sequence>
<dbReference type="InterPro" id="IPR011048">
    <property type="entry name" value="Haem_d1_sf"/>
</dbReference>